<sequence>MTQSAKEGMSSATMSTTMSTTVDGDGNDCWYGHLPCVRYNRQGCDYHNPGRKPIYRNPSLLPRWGAPKSSFSGNFSADIQLVQDVLERAMWRSMYMLVTRGPEDALVGMINDIIHPSREDAMNSTGTKEDQSNPAPLFCDTPDSRFKSTLPFDTGSITPLEPIHSAIPYHLAFYHLHCARRRHMLNSNSKTCFIGELSCHGRSVISPDVPCNWSSEVYYSDGTFLQKQELTYTTGSRRTGSWPPVEVRVCRHKSLRLQSFEVKENAHGLLVVSLFIQFLPKGRWVGDTGANWNSTLGGNFQNLYVCDRCHSDLEYHIEVVGREVRVRFTCSRDLGDATARFLPKWHILQTAALSYWFRNKQYDHDRFEGRCDDPSTYDVYKRVWRAAAELGRPNLHLVTFRTSKGDFSALSD</sequence>
<evidence type="ECO:0000313" key="1">
    <source>
        <dbReference type="EMBL" id="KAK8862568.1"/>
    </source>
</evidence>
<gene>
    <name evidence="1" type="ORF">PGQ11_008803</name>
</gene>
<accession>A0ABR2IHH7</accession>
<protein>
    <submittedName>
        <fullName evidence="1">Uncharacterized protein</fullName>
    </submittedName>
</protein>
<evidence type="ECO:0000313" key="2">
    <source>
        <dbReference type="Proteomes" id="UP001390339"/>
    </source>
</evidence>
<organism evidence="1 2">
    <name type="scientific">Apiospora arundinis</name>
    <dbReference type="NCBI Taxonomy" id="335852"/>
    <lineage>
        <taxon>Eukaryota</taxon>
        <taxon>Fungi</taxon>
        <taxon>Dikarya</taxon>
        <taxon>Ascomycota</taxon>
        <taxon>Pezizomycotina</taxon>
        <taxon>Sordariomycetes</taxon>
        <taxon>Xylariomycetidae</taxon>
        <taxon>Amphisphaeriales</taxon>
        <taxon>Apiosporaceae</taxon>
        <taxon>Apiospora</taxon>
    </lineage>
</organism>
<keyword evidence="2" id="KW-1185">Reference proteome</keyword>
<reference evidence="1 2" key="1">
    <citation type="journal article" date="2024" name="IMA Fungus">
        <title>Apiospora arundinis, a panoply of carbohydrate-active enzymes and secondary metabolites.</title>
        <authorList>
            <person name="Sorensen T."/>
            <person name="Petersen C."/>
            <person name="Muurmann A.T."/>
            <person name="Christiansen J.V."/>
            <person name="Brundto M.L."/>
            <person name="Overgaard C.K."/>
            <person name="Boysen A.T."/>
            <person name="Wollenberg R.D."/>
            <person name="Larsen T.O."/>
            <person name="Sorensen J.L."/>
            <person name="Nielsen K.L."/>
            <person name="Sondergaard T.E."/>
        </authorList>
    </citation>
    <scope>NUCLEOTIDE SEQUENCE [LARGE SCALE GENOMIC DNA]</scope>
    <source>
        <strain evidence="1 2">AAU 773</strain>
    </source>
</reference>
<comment type="caution">
    <text evidence="1">The sequence shown here is derived from an EMBL/GenBank/DDBJ whole genome shotgun (WGS) entry which is preliminary data.</text>
</comment>
<name>A0ABR2IHH7_9PEZI</name>
<dbReference type="EMBL" id="JAPCWZ010000005">
    <property type="protein sequence ID" value="KAK8862568.1"/>
    <property type="molecule type" value="Genomic_DNA"/>
</dbReference>
<proteinExistence type="predicted"/>
<dbReference type="Proteomes" id="UP001390339">
    <property type="component" value="Unassembled WGS sequence"/>
</dbReference>